<dbReference type="EMBL" id="JYDQ01000513">
    <property type="protein sequence ID" value="KRY07252.1"/>
    <property type="molecule type" value="Genomic_DNA"/>
</dbReference>
<evidence type="ECO:0000313" key="2">
    <source>
        <dbReference type="Proteomes" id="UP000054783"/>
    </source>
</evidence>
<sequence>MAARVTAGTDFYNTIGEERSGETEKRTSFRVQLQKESDVVPRRPLVKSSPTSSCCLSLSHGLFSSLSFRRDWQLANHGVFMHGSDLFPRDRNIHNMRSAVFDQNKVRLVYVTP</sequence>
<dbReference type="AlphaFoldDB" id="A0A0V0Z445"/>
<name>A0A0V0Z445_9BILA</name>
<comment type="caution">
    <text evidence="1">The sequence shown here is derived from an EMBL/GenBank/DDBJ whole genome shotgun (WGS) entry which is preliminary data.</text>
</comment>
<keyword evidence="2" id="KW-1185">Reference proteome</keyword>
<organism evidence="1 2">
    <name type="scientific">Trichinella patagoniensis</name>
    <dbReference type="NCBI Taxonomy" id="990121"/>
    <lineage>
        <taxon>Eukaryota</taxon>
        <taxon>Metazoa</taxon>
        <taxon>Ecdysozoa</taxon>
        <taxon>Nematoda</taxon>
        <taxon>Enoplea</taxon>
        <taxon>Dorylaimia</taxon>
        <taxon>Trichinellida</taxon>
        <taxon>Trichinellidae</taxon>
        <taxon>Trichinella</taxon>
    </lineage>
</organism>
<accession>A0A0V0Z445</accession>
<proteinExistence type="predicted"/>
<gene>
    <name evidence="1" type="ORF">T12_10841</name>
</gene>
<dbReference type="Proteomes" id="UP000054783">
    <property type="component" value="Unassembled WGS sequence"/>
</dbReference>
<protein>
    <submittedName>
        <fullName evidence="1">Uncharacterized protein</fullName>
    </submittedName>
</protein>
<reference evidence="1 2" key="1">
    <citation type="submission" date="2015-01" db="EMBL/GenBank/DDBJ databases">
        <title>Evolution of Trichinella species and genotypes.</title>
        <authorList>
            <person name="Korhonen P.K."/>
            <person name="Edoardo P."/>
            <person name="Giuseppe L.R."/>
            <person name="Gasser R.B."/>
        </authorList>
    </citation>
    <scope>NUCLEOTIDE SEQUENCE [LARGE SCALE GENOMIC DNA]</scope>
    <source>
        <strain evidence="1">ISS2496</strain>
    </source>
</reference>
<evidence type="ECO:0000313" key="1">
    <source>
        <dbReference type="EMBL" id="KRY07252.1"/>
    </source>
</evidence>